<dbReference type="EMBL" id="JARXVQ010000001">
    <property type="protein sequence ID" value="MDH6181016.1"/>
    <property type="molecule type" value="Genomic_DNA"/>
</dbReference>
<organism evidence="3 5">
    <name type="scientific">Antiquaquibacter oligotrophicus</name>
    <dbReference type="NCBI Taxonomy" id="2880260"/>
    <lineage>
        <taxon>Bacteria</taxon>
        <taxon>Bacillati</taxon>
        <taxon>Actinomycetota</taxon>
        <taxon>Actinomycetes</taxon>
        <taxon>Micrococcales</taxon>
        <taxon>Microbacteriaceae</taxon>
        <taxon>Antiquaquibacter</taxon>
    </lineage>
</organism>
<dbReference type="InterPro" id="IPR003746">
    <property type="entry name" value="DUF167"/>
</dbReference>
<comment type="similarity">
    <text evidence="1 2">Belongs to the UPF0235 family.</text>
</comment>
<dbReference type="SMART" id="SM01152">
    <property type="entry name" value="DUF167"/>
    <property type="match status" value="1"/>
</dbReference>
<dbReference type="RefSeq" id="WP_322133338.1">
    <property type="nucleotide sequence ID" value="NZ_CP085036.1"/>
</dbReference>
<dbReference type="Proteomes" id="UP001160142">
    <property type="component" value="Unassembled WGS sequence"/>
</dbReference>
<dbReference type="InterPro" id="IPR036591">
    <property type="entry name" value="YggU-like_sf"/>
</dbReference>
<dbReference type="PANTHER" id="PTHR13420">
    <property type="entry name" value="UPF0235 PROTEIN C15ORF40"/>
    <property type="match status" value="1"/>
</dbReference>
<dbReference type="HAMAP" id="MF_00634">
    <property type="entry name" value="UPF0235"/>
    <property type="match status" value="1"/>
</dbReference>
<evidence type="ECO:0000313" key="4">
    <source>
        <dbReference type="EMBL" id="MDH6181016.1"/>
    </source>
</evidence>
<dbReference type="Gene3D" id="3.30.1200.10">
    <property type="entry name" value="YggU-like"/>
    <property type="match status" value="1"/>
</dbReference>
<protein>
    <recommendedName>
        <fullName evidence="2">UPF0235 protein M2152_001196</fullName>
    </recommendedName>
</protein>
<accession>A0ABT6KPB3</accession>
<evidence type="ECO:0000313" key="5">
    <source>
        <dbReference type="Proteomes" id="UP001160142"/>
    </source>
</evidence>
<reference evidence="3 5" key="1">
    <citation type="submission" date="2023-04" db="EMBL/GenBank/DDBJ databases">
        <title>Genome Encyclopedia of Bacteria and Archaea VI: Functional Genomics of Type Strains.</title>
        <authorList>
            <person name="Whitman W."/>
        </authorList>
    </citation>
    <scope>NUCLEOTIDE SEQUENCE [LARGE SCALE GENOMIC DNA]</scope>
    <source>
        <strain evidence="3 5">SG_E_30_P1</strain>
    </source>
</reference>
<evidence type="ECO:0000256" key="2">
    <source>
        <dbReference type="HAMAP-Rule" id="MF_00634"/>
    </source>
</evidence>
<dbReference type="Pfam" id="PF02594">
    <property type="entry name" value="DUF167"/>
    <property type="match status" value="1"/>
</dbReference>
<sequence>MLISVHVHPGSRRPGVGGEHAGALVVRVAERAVDGRATRAVEAALASAFGVRLSDVHLAHGARSREKRFEVIGASEARLTELLTA</sequence>
<dbReference type="PANTHER" id="PTHR13420:SF7">
    <property type="entry name" value="UPF0235 PROTEIN C15ORF40"/>
    <property type="match status" value="1"/>
</dbReference>
<comment type="caution">
    <text evidence="3">The sequence shown here is derived from an EMBL/GenBank/DDBJ whole genome shotgun (WGS) entry which is preliminary data.</text>
</comment>
<dbReference type="SUPFAM" id="SSF69786">
    <property type="entry name" value="YggU-like"/>
    <property type="match status" value="1"/>
</dbReference>
<gene>
    <name evidence="3" type="ORF">M2152_001196</name>
    <name evidence="4" type="ORF">M2152_001198</name>
</gene>
<proteinExistence type="inferred from homology"/>
<evidence type="ECO:0000256" key="1">
    <source>
        <dbReference type="ARBA" id="ARBA00010364"/>
    </source>
</evidence>
<name>A0ABT6KPB3_9MICO</name>
<evidence type="ECO:0000313" key="3">
    <source>
        <dbReference type="EMBL" id="MDH6181014.1"/>
    </source>
</evidence>
<keyword evidence="5" id="KW-1185">Reference proteome</keyword>
<dbReference type="NCBIfam" id="TIGR00251">
    <property type="entry name" value="DUF167 family protein"/>
    <property type="match status" value="1"/>
</dbReference>
<dbReference type="EMBL" id="JARXVQ010000001">
    <property type="protein sequence ID" value="MDH6181014.1"/>
    <property type="molecule type" value="Genomic_DNA"/>
</dbReference>